<evidence type="ECO:0000313" key="1">
    <source>
        <dbReference type="EMBL" id="RZS74873.1"/>
    </source>
</evidence>
<accession>A0A4Q7N0Q5</accession>
<reference evidence="1 2" key="1">
    <citation type="submission" date="2019-02" db="EMBL/GenBank/DDBJ databases">
        <title>Genomic Encyclopedia of Type Strains, Phase IV (KMG-IV): sequencing the most valuable type-strain genomes for metagenomic binning, comparative biology and taxonomic classification.</title>
        <authorList>
            <person name="Goeker M."/>
        </authorList>
    </citation>
    <scope>NUCLEOTIDE SEQUENCE [LARGE SCALE GENOMIC DNA]</scope>
    <source>
        <strain evidence="1 2">DSM 18116</strain>
    </source>
</reference>
<dbReference type="Proteomes" id="UP000293874">
    <property type="component" value="Unassembled WGS sequence"/>
</dbReference>
<keyword evidence="2" id="KW-1185">Reference proteome</keyword>
<sequence>MKCYQKEGPNCHKKIIFKNRTDFTLLLGELYKTGGDGKCGISFYEFKPREDYEKQEDNCWEDNLPVEVYIVSPEKFHREGYISCDSIEIKNKVLKHYILTLDYLHQNNWTVIFE</sequence>
<protein>
    <submittedName>
        <fullName evidence="1">Uncharacterized protein</fullName>
    </submittedName>
</protein>
<organism evidence="1 2">
    <name type="scientific">Pseudobacter ginsenosidimutans</name>
    <dbReference type="NCBI Taxonomy" id="661488"/>
    <lineage>
        <taxon>Bacteria</taxon>
        <taxon>Pseudomonadati</taxon>
        <taxon>Bacteroidota</taxon>
        <taxon>Chitinophagia</taxon>
        <taxon>Chitinophagales</taxon>
        <taxon>Chitinophagaceae</taxon>
        <taxon>Pseudobacter</taxon>
    </lineage>
</organism>
<comment type="caution">
    <text evidence="1">The sequence shown here is derived from an EMBL/GenBank/DDBJ whole genome shotgun (WGS) entry which is preliminary data.</text>
</comment>
<dbReference type="EMBL" id="SGXA01000001">
    <property type="protein sequence ID" value="RZS74873.1"/>
    <property type="molecule type" value="Genomic_DNA"/>
</dbReference>
<gene>
    <name evidence="1" type="ORF">EV199_0724</name>
</gene>
<evidence type="ECO:0000313" key="2">
    <source>
        <dbReference type="Proteomes" id="UP000293874"/>
    </source>
</evidence>
<dbReference type="AlphaFoldDB" id="A0A4Q7N0Q5"/>
<proteinExistence type="predicted"/>
<name>A0A4Q7N0Q5_9BACT</name>